<keyword evidence="2" id="KW-1133">Transmembrane helix</keyword>
<protein>
    <recommendedName>
        <fullName evidence="5">PBP domain-containing protein</fullName>
    </recommendedName>
</protein>
<name>A0ABX1KCE2_9MICO</name>
<feature type="compositionally biased region" description="Low complexity" evidence="1">
    <location>
        <begin position="791"/>
        <end position="815"/>
    </location>
</feature>
<comment type="caution">
    <text evidence="3">The sequence shown here is derived from an EMBL/GenBank/DDBJ whole genome shotgun (WGS) entry which is preliminary data.</text>
</comment>
<feature type="transmembrane region" description="Helical" evidence="2">
    <location>
        <begin position="825"/>
        <end position="846"/>
    </location>
</feature>
<dbReference type="EMBL" id="JABACI010000004">
    <property type="protein sequence ID" value="NLP84702.1"/>
    <property type="molecule type" value="Genomic_DNA"/>
</dbReference>
<gene>
    <name evidence="3" type="ORF">HF576_12650</name>
</gene>
<keyword evidence="4" id="KW-1185">Reference proteome</keyword>
<evidence type="ECO:0000256" key="1">
    <source>
        <dbReference type="SAM" id="MobiDB-lite"/>
    </source>
</evidence>
<dbReference type="SUPFAM" id="SSF53850">
    <property type="entry name" value="Periplasmic binding protein-like II"/>
    <property type="match status" value="1"/>
</dbReference>
<dbReference type="Proteomes" id="UP001429745">
    <property type="component" value="Unassembled WGS sequence"/>
</dbReference>
<evidence type="ECO:0000256" key="2">
    <source>
        <dbReference type="SAM" id="Phobius"/>
    </source>
</evidence>
<feature type="region of interest" description="Disordered" evidence="1">
    <location>
        <begin position="756"/>
        <end position="821"/>
    </location>
</feature>
<dbReference type="RefSeq" id="WP_168913188.1">
    <property type="nucleotide sequence ID" value="NZ_JABACI010000004.1"/>
</dbReference>
<organism evidence="3 4">
    <name type="scientific">Microbacterium salsuginis</name>
    <dbReference type="NCBI Taxonomy" id="2722803"/>
    <lineage>
        <taxon>Bacteria</taxon>
        <taxon>Bacillati</taxon>
        <taxon>Actinomycetota</taxon>
        <taxon>Actinomycetes</taxon>
        <taxon>Micrococcales</taxon>
        <taxon>Microbacteriaceae</taxon>
        <taxon>Microbacterium</taxon>
    </lineage>
</organism>
<keyword evidence="2" id="KW-0472">Membrane</keyword>
<evidence type="ECO:0000313" key="4">
    <source>
        <dbReference type="Proteomes" id="UP001429745"/>
    </source>
</evidence>
<sequence>MTGLVVAVITASLIGAGGAVLQAEPAAAAEDDATSSAVTLTNKDDALEPEGAPFPDLEVTISQTKDMVSQGIRVSWTGGEKSAKPDQNQGGANFLQIAQCWGEDPDNPGHPDRRTCQYGGGRAPGSDRDGSIELEALHPEDQKYSADVGGYAYSGIPFVASNSEGIVDEYAAPADRVLNNFSAPGVVKPEDQRADMANNQFFSAYTTNEVRWAGAGADGSGSVPFEVQTAMESTALGCGTPIPQPDGTAVGQSCWLVIIPRGTGDTGVSNITRSGLYWDAWEHHLAVELEFKPLGVRCQIGEAERQLAGSELVAGAVASWQPGLCRGENGAPFVLSEGSEADAAARAAGTEPSPLAFTSRPLDLAAIGDATDPLAYAPVAIAGVALTFAIDREPNPNTENPQYRDRAGLPFTEMKLTPRLVAKLLTASYLDALPNRADKDHLGRDIDGDGDIEWNPRTIVWDPEFRKINDPEWSEQVIIGASIADALLPSGRSDAAVRLWEYVLADPDARAWLDGADDGHGMFVNPWYSTNPDVQPLGVGLALPAEDFPKADPVTKPDETTKGGTGEINLVTWRPYTPSLAEGAHHVLRGDGLILGNWEPLPEPAKFGKSQRNLFGSQRVIGLTSTPAASLYHTVTASLRNPAGQFVAPTQDGLAAAAAAMTPTPAQPRVLQYDLRGDTVKGATTSYPLTMPVYAALNPQQTDEELRGVYANLIRYAVEEGQSPGTDVGELPPGYAPLPGSWVEQALVMADSIERGSLPQQGGGNPGGSSGAPRTSGPPAPPPSSAPAPVPGANAPAAGAPAATGAPAGALAGAETPEDPDAGPIAAAVPIGIGAGIVAGLAVPLVSRIRRRA</sequence>
<evidence type="ECO:0008006" key="5">
    <source>
        <dbReference type="Google" id="ProtNLM"/>
    </source>
</evidence>
<keyword evidence="2" id="KW-0812">Transmembrane</keyword>
<feature type="compositionally biased region" description="Gly residues" evidence="1">
    <location>
        <begin position="761"/>
        <end position="770"/>
    </location>
</feature>
<feature type="compositionally biased region" description="Pro residues" evidence="1">
    <location>
        <begin position="776"/>
        <end position="790"/>
    </location>
</feature>
<reference evidence="3 4" key="1">
    <citation type="submission" date="2020-04" db="EMBL/GenBank/DDBJ databases">
        <title>CFH 90308 Microbacterium sp.</title>
        <authorList>
            <person name="Nie G."/>
            <person name="Ming H."/>
            <person name="Xia T."/>
        </authorList>
    </citation>
    <scope>NUCLEOTIDE SEQUENCE [LARGE SCALE GENOMIC DNA]</scope>
    <source>
        <strain evidence="3 4">CFH 90308</strain>
    </source>
</reference>
<evidence type="ECO:0000313" key="3">
    <source>
        <dbReference type="EMBL" id="NLP84702.1"/>
    </source>
</evidence>
<proteinExistence type="predicted"/>
<accession>A0ABX1KCE2</accession>
<dbReference type="Gene3D" id="3.40.190.10">
    <property type="entry name" value="Periplasmic binding protein-like II"/>
    <property type="match status" value="1"/>
</dbReference>